<name>A0ABS0XHC3_9ACTN</name>
<dbReference type="Gene3D" id="1.10.1200.10">
    <property type="entry name" value="ACP-like"/>
    <property type="match status" value="1"/>
</dbReference>
<organism evidence="1 2">
    <name type="scientific">Streptomyces flavofungini</name>
    <dbReference type="NCBI Taxonomy" id="68200"/>
    <lineage>
        <taxon>Bacteria</taxon>
        <taxon>Bacillati</taxon>
        <taxon>Actinomycetota</taxon>
        <taxon>Actinomycetes</taxon>
        <taxon>Kitasatosporales</taxon>
        <taxon>Streptomycetaceae</taxon>
        <taxon>Streptomyces</taxon>
    </lineage>
</organism>
<gene>
    <name evidence="1" type="ORF">JGB26_35735</name>
</gene>
<dbReference type="SUPFAM" id="SSF47336">
    <property type="entry name" value="ACP-like"/>
    <property type="match status" value="1"/>
</dbReference>
<dbReference type="RefSeq" id="WP_190120305.1">
    <property type="nucleotide sequence ID" value="NZ_BMVR01000023.1"/>
</dbReference>
<comment type="caution">
    <text evidence="1">The sequence shown here is derived from an EMBL/GenBank/DDBJ whole genome shotgun (WGS) entry which is preliminary data.</text>
</comment>
<evidence type="ECO:0000313" key="2">
    <source>
        <dbReference type="Proteomes" id="UP000634780"/>
    </source>
</evidence>
<dbReference type="Proteomes" id="UP000634780">
    <property type="component" value="Unassembled WGS sequence"/>
</dbReference>
<dbReference type="InterPro" id="IPR036736">
    <property type="entry name" value="ACP-like_sf"/>
</dbReference>
<evidence type="ECO:0000313" key="1">
    <source>
        <dbReference type="EMBL" id="MBJ3812376.1"/>
    </source>
</evidence>
<keyword evidence="2" id="KW-1185">Reference proteome</keyword>
<dbReference type="EMBL" id="JAEKOZ010000036">
    <property type="protein sequence ID" value="MBJ3812376.1"/>
    <property type="molecule type" value="Genomic_DNA"/>
</dbReference>
<proteinExistence type="predicted"/>
<accession>A0ABS0XHC3</accession>
<protein>
    <recommendedName>
        <fullName evidence="3">Acyl carrier protein</fullName>
    </recommendedName>
</protein>
<reference evidence="1 2" key="1">
    <citation type="submission" date="2020-12" db="EMBL/GenBank/DDBJ databases">
        <title>Streptomyces typhae sp. nov., a novel endophytic actinomycete isolated from the root of cattail pollen (Typha angustifolia L.).</title>
        <authorList>
            <person name="Peng C."/>
            <person name="Liu C."/>
        </authorList>
    </citation>
    <scope>NUCLEOTIDE SEQUENCE [LARGE SCALE GENOMIC DNA]</scope>
    <source>
        <strain evidence="1 2">JCM 4753</strain>
    </source>
</reference>
<sequence>MLPVVLVEILTAMDIDADDVTLESRLRDDIDMDSQEIAQMVTAVEKLRGEAMADRPQVLRRLVSLGDVAALLGQPAGASR</sequence>
<evidence type="ECO:0008006" key="3">
    <source>
        <dbReference type="Google" id="ProtNLM"/>
    </source>
</evidence>